<sequence length="186" mass="20468">MAASQTTQPNKVCLNLRSIPPKPNFYKLNTDGATLCNTDTDDIRGVIRNHLGACIVGFAGPVTHLHCITAELHALIRGLNLAVQMQLLPLEVEIDAQEVIILLATDNIRYTNMISDCKHFLRMLHDPIVLHAYREQNGIADQLAKLGSRMQCDAALQIFVEPPLFVSSQLQADQLGATTQCIVSIL</sequence>
<dbReference type="InterPro" id="IPR036397">
    <property type="entry name" value="RNaseH_sf"/>
</dbReference>
<dbReference type="InterPro" id="IPR053151">
    <property type="entry name" value="RNase_H-like"/>
</dbReference>
<name>A0A1S3Y5F6_TOBAC</name>
<dbReference type="InterPro" id="IPR002156">
    <property type="entry name" value="RNaseH_domain"/>
</dbReference>
<accession>A0A1S3Y5F6</accession>
<dbReference type="Pfam" id="PF13456">
    <property type="entry name" value="RVT_3"/>
    <property type="match status" value="1"/>
</dbReference>
<dbReference type="GO" id="GO:0004523">
    <property type="term" value="F:RNA-DNA hybrid ribonuclease activity"/>
    <property type="evidence" value="ECO:0007669"/>
    <property type="project" value="InterPro"/>
</dbReference>
<dbReference type="PANTHER" id="PTHR47723">
    <property type="entry name" value="OS05G0353850 PROTEIN"/>
    <property type="match status" value="1"/>
</dbReference>
<dbReference type="Gene3D" id="3.30.420.10">
    <property type="entry name" value="Ribonuclease H-like superfamily/Ribonuclease H"/>
    <property type="match status" value="1"/>
</dbReference>
<evidence type="ECO:0000259" key="1">
    <source>
        <dbReference type="Pfam" id="PF13456"/>
    </source>
</evidence>
<feature type="domain" description="RNase H type-1" evidence="1">
    <location>
        <begin position="29"/>
        <end position="146"/>
    </location>
</feature>
<organism evidence="2">
    <name type="scientific">Nicotiana tabacum</name>
    <name type="common">Common tobacco</name>
    <dbReference type="NCBI Taxonomy" id="4097"/>
    <lineage>
        <taxon>Eukaryota</taxon>
        <taxon>Viridiplantae</taxon>
        <taxon>Streptophyta</taxon>
        <taxon>Embryophyta</taxon>
        <taxon>Tracheophyta</taxon>
        <taxon>Spermatophyta</taxon>
        <taxon>Magnoliopsida</taxon>
        <taxon>eudicotyledons</taxon>
        <taxon>Gunneridae</taxon>
        <taxon>Pentapetalae</taxon>
        <taxon>asterids</taxon>
        <taxon>lamiids</taxon>
        <taxon>Solanales</taxon>
        <taxon>Solanaceae</taxon>
        <taxon>Nicotianoideae</taxon>
        <taxon>Nicotianeae</taxon>
        <taxon>Nicotiana</taxon>
    </lineage>
</organism>
<dbReference type="InterPro" id="IPR012337">
    <property type="entry name" value="RNaseH-like_sf"/>
</dbReference>
<protein>
    <recommendedName>
        <fullName evidence="1">RNase H type-1 domain-containing protein</fullName>
    </recommendedName>
</protein>
<dbReference type="SUPFAM" id="SSF53098">
    <property type="entry name" value="Ribonuclease H-like"/>
    <property type="match status" value="1"/>
</dbReference>
<dbReference type="PANTHER" id="PTHR47723:SF23">
    <property type="entry name" value="REVERSE TRANSCRIPTASE-LIKE PROTEIN"/>
    <property type="match status" value="1"/>
</dbReference>
<dbReference type="PaxDb" id="4097-A0A1S3Y5F6"/>
<gene>
    <name evidence="2" type="primary">LOC107772325</name>
</gene>
<dbReference type="OMA" id="HAYREPN"/>
<evidence type="ECO:0000313" key="2">
    <source>
        <dbReference type="RefSeq" id="XP_016447310.1"/>
    </source>
</evidence>
<reference evidence="2" key="1">
    <citation type="submission" date="2025-08" db="UniProtKB">
        <authorList>
            <consortium name="RefSeq"/>
        </authorList>
    </citation>
    <scope>IDENTIFICATION</scope>
</reference>
<dbReference type="KEGG" id="nta:107772325"/>
<dbReference type="GO" id="GO:0003676">
    <property type="term" value="F:nucleic acid binding"/>
    <property type="evidence" value="ECO:0007669"/>
    <property type="project" value="InterPro"/>
</dbReference>
<dbReference type="AlphaFoldDB" id="A0A1S3Y5F6"/>
<dbReference type="OrthoDB" id="1227425at2759"/>
<dbReference type="InterPro" id="IPR044730">
    <property type="entry name" value="RNase_H-like_dom_plant"/>
</dbReference>
<dbReference type="CDD" id="cd06222">
    <property type="entry name" value="RNase_H_like"/>
    <property type="match status" value="1"/>
</dbReference>
<dbReference type="RefSeq" id="XP_016447310.1">
    <property type="nucleotide sequence ID" value="XM_016591824.1"/>
</dbReference>
<proteinExistence type="predicted"/>